<dbReference type="EC" id="6.1.1.4" evidence="2"/>
<dbReference type="AlphaFoldDB" id="A0AAD1XQ13"/>
<feature type="domain" description="Aminoacyl-tRNA synthetase class Ia" evidence="11">
    <location>
        <begin position="42"/>
        <end position="743"/>
    </location>
</feature>
<gene>
    <name evidence="13" type="ORF">ECRASSUSDP1_LOCUS18237</name>
</gene>
<dbReference type="SUPFAM" id="SSF47323">
    <property type="entry name" value="Anticodon-binding domain of a subclass of class I aminoacyl-tRNA synthetases"/>
    <property type="match status" value="1"/>
</dbReference>
<dbReference type="PANTHER" id="PTHR45794:SF1">
    <property type="entry name" value="LEUCINE--TRNA LIGASE, CYTOPLASMIC"/>
    <property type="match status" value="1"/>
</dbReference>
<dbReference type="GO" id="GO:0002161">
    <property type="term" value="F:aminoacyl-tRNA deacylase activity"/>
    <property type="evidence" value="ECO:0007669"/>
    <property type="project" value="InterPro"/>
</dbReference>
<dbReference type="Proteomes" id="UP001295684">
    <property type="component" value="Unassembled WGS sequence"/>
</dbReference>
<evidence type="ECO:0000256" key="10">
    <source>
        <dbReference type="SAM" id="MobiDB-lite"/>
    </source>
</evidence>
<feature type="domain" description="Methionyl/Valyl/Leucyl/Isoleucyl-tRNA synthetase anticodon-binding" evidence="12">
    <location>
        <begin position="789"/>
        <end position="930"/>
    </location>
</feature>
<organism evidence="13 14">
    <name type="scientific">Euplotes crassus</name>
    <dbReference type="NCBI Taxonomy" id="5936"/>
    <lineage>
        <taxon>Eukaryota</taxon>
        <taxon>Sar</taxon>
        <taxon>Alveolata</taxon>
        <taxon>Ciliophora</taxon>
        <taxon>Intramacronucleata</taxon>
        <taxon>Spirotrichea</taxon>
        <taxon>Hypotrichia</taxon>
        <taxon>Euplotida</taxon>
        <taxon>Euplotidae</taxon>
        <taxon>Moneuplotes</taxon>
    </lineage>
</organism>
<dbReference type="NCBIfam" id="TIGR00395">
    <property type="entry name" value="leuS_arch"/>
    <property type="match status" value="1"/>
</dbReference>
<keyword evidence="14" id="KW-1185">Reference proteome</keyword>
<dbReference type="PANTHER" id="PTHR45794">
    <property type="entry name" value="LEUCYL-TRNA SYNTHETASE"/>
    <property type="match status" value="1"/>
</dbReference>
<dbReference type="InterPro" id="IPR013155">
    <property type="entry name" value="M/V/L/I-tRNA-synth_anticd-bd"/>
</dbReference>
<dbReference type="SUPFAM" id="SSF52374">
    <property type="entry name" value="Nucleotidylyl transferase"/>
    <property type="match status" value="1"/>
</dbReference>
<reference evidence="13" key="1">
    <citation type="submission" date="2023-07" db="EMBL/GenBank/DDBJ databases">
        <authorList>
            <consortium name="AG Swart"/>
            <person name="Singh M."/>
            <person name="Singh A."/>
            <person name="Seah K."/>
            <person name="Emmerich C."/>
        </authorList>
    </citation>
    <scope>NUCLEOTIDE SEQUENCE</scope>
    <source>
        <strain evidence="13">DP1</strain>
    </source>
</reference>
<evidence type="ECO:0000256" key="4">
    <source>
        <dbReference type="ARBA" id="ARBA00022741"/>
    </source>
</evidence>
<dbReference type="InterPro" id="IPR014729">
    <property type="entry name" value="Rossmann-like_a/b/a_fold"/>
</dbReference>
<feature type="region of interest" description="Disordered" evidence="10">
    <location>
        <begin position="929"/>
        <end position="948"/>
    </location>
</feature>
<dbReference type="Gene3D" id="3.40.50.620">
    <property type="entry name" value="HUPs"/>
    <property type="match status" value="1"/>
</dbReference>
<dbReference type="GO" id="GO:0005524">
    <property type="term" value="F:ATP binding"/>
    <property type="evidence" value="ECO:0007669"/>
    <property type="project" value="UniProtKB-KW"/>
</dbReference>
<dbReference type="EMBL" id="CAMPGE010018445">
    <property type="protein sequence ID" value="CAI2376860.1"/>
    <property type="molecule type" value="Genomic_DNA"/>
</dbReference>
<keyword evidence="3 9" id="KW-0436">Ligase</keyword>
<dbReference type="PROSITE" id="PS00178">
    <property type="entry name" value="AA_TRNA_LIGASE_I"/>
    <property type="match status" value="1"/>
</dbReference>
<dbReference type="Pfam" id="PF00133">
    <property type="entry name" value="tRNA-synt_1"/>
    <property type="match status" value="1"/>
</dbReference>
<evidence type="ECO:0000256" key="7">
    <source>
        <dbReference type="ARBA" id="ARBA00023146"/>
    </source>
</evidence>
<evidence type="ECO:0000256" key="8">
    <source>
        <dbReference type="ARBA" id="ARBA00030520"/>
    </source>
</evidence>
<protein>
    <recommendedName>
        <fullName evidence="2">leucine--tRNA ligase</fullName>
        <ecNumber evidence="2">6.1.1.4</ecNumber>
    </recommendedName>
    <alternativeName>
        <fullName evidence="8">Leucyl-tRNA synthetase</fullName>
    </alternativeName>
</protein>
<dbReference type="InterPro" id="IPR001412">
    <property type="entry name" value="aa-tRNA-synth_I_CS"/>
</dbReference>
<dbReference type="InterPro" id="IPR002300">
    <property type="entry name" value="aa-tRNA-synth_Ia"/>
</dbReference>
<dbReference type="GO" id="GO:0006429">
    <property type="term" value="P:leucyl-tRNA aminoacylation"/>
    <property type="evidence" value="ECO:0007669"/>
    <property type="project" value="InterPro"/>
</dbReference>
<sequence>MEETKTEPKGNSRRDFLRKIETEMQAIWDEKKVNQADAPEDYSSMSFEEKNKGKFFNTFPYPYTNGRLHLGHAYSSSKNEFATRFEKMRGKRVLFPFSFHCTGMPIAAAAKRLVLEKKFAEEEKSAKVDKSKTQRGILESMGVPEDEIDNFEDPEYWLDYFTPKGRADLQVLGLNTDWRRSFITTPKNPYYDSFIRWQFNLLKARDKVVFGKRPAVYSVLDGQPCADHDRSQGEGAVPQEYTAVKLRVIELPEELKEYEDKDLFLIAATLRPETMYGQTNCFVLPDGNYGIFKMPGDQYFIMAERAAKNMAYQDLTEEFGKYEQVGKVKGSVLIGTPLKAPLSKFEKIYTLPLLTISMNKGTGVVTSVPSDSPTDYATLMEYKNKADVRKKLKVEEEWVKDYEPFPIITIPGEESKEEGKEALSEPIDMIAVDLCKKMKIKSQKDVKKLEEAKDIAYKKGFNQGVFSYGDFIGEKVSVAKDKVKDMLVETGDALIYFEPDKKVISRSKDECIVAKVDQWLLKYGEEDWKNFIKEHVTSDNFNAYTKTTQKSFEDIIEWLKQWGFSRTFGLGTKVPWDEQYVIESLSDSTIYMAYYTVAHLIQGGVMDGNTPGPLGAKPEDFNDAVWSYIFLDGEYPEGCTIAQDKLELLKNEFNYWYPMDLRCSGKDLIGNHLVMCLYNHAAIWEKKEMMPRSMFCNGYMLLNDAPMSKSAGNFMTIIDSCHNYSASATRMTLADAGDTLDDGNFRETVANASIMKQFVLGKWITEEISKINLEELDWEKYGEDFDKYDKFFENEMNRIIEKTYQMYHEMKYKLALKFGFHELQGMRDDYVLFKKDTLNPHLVLKFIEVQLLMVLPIIPHFCEYYYQKEFLPAILKTQNHREYPELIVNCRWPEKTADYDINQGKIFNFIKFCKHDFIVMQDKMTGFRKQQKQKQKKGKKAQEEKPEETVEKKTYDNCIVFYAKTYPEEQKIAINALHEIGYDDEWNLKEKPIAQLKAQFKDKKSLGKAMKFAAFLSDEVKEKGSLDPLDLEMPFNEKEIIEENADFIFDKITATNIEYREKEEGCDIEGSANSISAAVPGKPSVFFY</sequence>
<dbReference type="Gene3D" id="3.90.740.10">
    <property type="entry name" value="Valyl/Leucyl/Isoleucyl-tRNA synthetase, editing domain"/>
    <property type="match status" value="1"/>
</dbReference>
<keyword evidence="4 9" id="KW-0547">Nucleotide-binding</keyword>
<keyword evidence="7 9" id="KW-0030">Aminoacyl-tRNA synthetase</keyword>
<evidence type="ECO:0000313" key="13">
    <source>
        <dbReference type="EMBL" id="CAI2376860.1"/>
    </source>
</evidence>
<dbReference type="InterPro" id="IPR009080">
    <property type="entry name" value="tRNAsynth_Ia_anticodon-bd"/>
</dbReference>
<dbReference type="InterPro" id="IPR009008">
    <property type="entry name" value="Val/Leu/Ile-tRNA-synth_edit"/>
</dbReference>
<dbReference type="GO" id="GO:0004823">
    <property type="term" value="F:leucine-tRNA ligase activity"/>
    <property type="evidence" value="ECO:0007669"/>
    <property type="project" value="UniProtKB-EC"/>
</dbReference>
<comment type="caution">
    <text evidence="13">The sequence shown here is derived from an EMBL/GenBank/DDBJ whole genome shotgun (WGS) entry which is preliminary data.</text>
</comment>
<evidence type="ECO:0000313" key="14">
    <source>
        <dbReference type="Proteomes" id="UP001295684"/>
    </source>
</evidence>
<dbReference type="SUPFAM" id="SSF50677">
    <property type="entry name" value="ValRS/IleRS/LeuRS editing domain"/>
    <property type="match status" value="1"/>
</dbReference>
<proteinExistence type="inferred from homology"/>
<evidence type="ECO:0000256" key="1">
    <source>
        <dbReference type="ARBA" id="ARBA00005594"/>
    </source>
</evidence>
<evidence type="ECO:0000256" key="6">
    <source>
        <dbReference type="ARBA" id="ARBA00022917"/>
    </source>
</evidence>
<evidence type="ECO:0000256" key="9">
    <source>
        <dbReference type="RuleBase" id="RU363035"/>
    </source>
</evidence>
<dbReference type="Pfam" id="PF08264">
    <property type="entry name" value="Anticodon_1"/>
    <property type="match status" value="1"/>
</dbReference>
<comment type="similarity">
    <text evidence="1 9">Belongs to the class-I aminoacyl-tRNA synthetase family.</text>
</comment>
<dbReference type="FunFam" id="3.90.740.10:FF:000001">
    <property type="entry name" value="Leucine--tRNA ligase, cytoplasmic"/>
    <property type="match status" value="1"/>
</dbReference>
<name>A0AAD1XQ13_EUPCR</name>
<evidence type="ECO:0000256" key="2">
    <source>
        <dbReference type="ARBA" id="ARBA00013164"/>
    </source>
</evidence>
<evidence type="ECO:0000259" key="12">
    <source>
        <dbReference type="Pfam" id="PF08264"/>
    </source>
</evidence>
<accession>A0AAD1XQ13</accession>
<feature type="compositionally biased region" description="Basic residues" evidence="10">
    <location>
        <begin position="929"/>
        <end position="939"/>
    </location>
</feature>
<dbReference type="InterPro" id="IPR004493">
    <property type="entry name" value="Leu-tRNA-synth_Ia_arc/euk"/>
</dbReference>
<evidence type="ECO:0000256" key="3">
    <source>
        <dbReference type="ARBA" id="ARBA00022598"/>
    </source>
</evidence>
<keyword evidence="5 9" id="KW-0067">ATP-binding</keyword>
<keyword evidence="6 9" id="KW-0648">Protein biosynthesis</keyword>
<evidence type="ECO:0000256" key="5">
    <source>
        <dbReference type="ARBA" id="ARBA00022840"/>
    </source>
</evidence>
<evidence type="ECO:0000259" key="11">
    <source>
        <dbReference type="Pfam" id="PF00133"/>
    </source>
</evidence>